<dbReference type="PROSITE" id="PS50885">
    <property type="entry name" value="HAMP"/>
    <property type="match status" value="1"/>
</dbReference>
<dbReference type="PROSITE" id="PS50109">
    <property type="entry name" value="HIS_KIN"/>
    <property type="match status" value="1"/>
</dbReference>
<dbReference type="PRINTS" id="PR00344">
    <property type="entry name" value="BCTRLSENSOR"/>
</dbReference>
<dbReference type="InterPro" id="IPR003661">
    <property type="entry name" value="HisK_dim/P_dom"/>
</dbReference>
<dbReference type="AlphaFoldDB" id="A0A561T563"/>
<protein>
    <recommendedName>
        <fullName evidence="3">histidine kinase</fullName>
        <ecNumber evidence="3">2.7.13.3</ecNumber>
    </recommendedName>
</protein>
<dbReference type="SMART" id="SM00387">
    <property type="entry name" value="HATPase_c"/>
    <property type="match status" value="1"/>
</dbReference>
<proteinExistence type="predicted"/>
<evidence type="ECO:0000259" key="12">
    <source>
        <dbReference type="PROSITE" id="PS50109"/>
    </source>
</evidence>
<dbReference type="SMART" id="SM00304">
    <property type="entry name" value="HAMP"/>
    <property type="match status" value="1"/>
</dbReference>
<name>A0A561T563_9PSEU</name>
<dbReference type="EC" id="2.7.13.3" evidence="3"/>
<evidence type="ECO:0000256" key="10">
    <source>
        <dbReference type="ARBA" id="ARBA00023136"/>
    </source>
</evidence>
<evidence type="ECO:0000313" key="15">
    <source>
        <dbReference type="Proteomes" id="UP000321261"/>
    </source>
</evidence>
<keyword evidence="10 11" id="KW-0472">Membrane</keyword>
<keyword evidence="8 11" id="KW-1133">Transmembrane helix</keyword>
<dbReference type="GO" id="GO:0005886">
    <property type="term" value="C:plasma membrane"/>
    <property type="evidence" value="ECO:0007669"/>
    <property type="project" value="UniProtKB-SubCell"/>
</dbReference>
<evidence type="ECO:0000256" key="11">
    <source>
        <dbReference type="SAM" id="Phobius"/>
    </source>
</evidence>
<dbReference type="PANTHER" id="PTHR45436">
    <property type="entry name" value="SENSOR HISTIDINE KINASE YKOH"/>
    <property type="match status" value="1"/>
</dbReference>
<dbReference type="SUPFAM" id="SSF55874">
    <property type="entry name" value="ATPase domain of HSP90 chaperone/DNA topoisomerase II/histidine kinase"/>
    <property type="match status" value="1"/>
</dbReference>
<sequence>MQILRPTLRWRVATAFGLASLLLTGVLAAATWNLAGDYMLRQREMSVVRQAEVNVRLVDNSLRAGAEGLDELLAGLTSDSDSTVLLSRPQGWITGGRRVDPSVLPEPLLAQARGGVPATRRLVVGGVPVIAVALPAATGANIYVELFPLLELERTLQFLGIVLACGVVASGLLGFAIGAWASKRALRPLTELTEAASRMARGDLRTRLPGYADRDLTALASAFNDTAEALEARVLRDARFAGDVSHELRSPLTTMANAAAVLRRRRGELAGTAGQALDLLLSEVDRFERMVVDLLEISRDDQGSGDSSSEVVDLGQLVCNVLGARSTPPPAIEIEEPPLLVHGDRRRLDRTVANLLDNAERYAGGPVRVAVMRRDGRARLEVDDAGPGVAEELRERVFDRFARGVHSRQRGQDGGSGLGLSLVAQHVRHHRGSVWIEDRPGGGARFVVELPESEQ</sequence>
<keyword evidence="7 14" id="KW-0418">Kinase</keyword>
<dbReference type="InterPro" id="IPR004358">
    <property type="entry name" value="Sig_transdc_His_kin-like_C"/>
</dbReference>
<dbReference type="CDD" id="cd06225">
    <property type="entry name" value="HAMP"/>
    <property type="match status" value="1"/>
</dbReference>
<dbReference type="RefSeq" id="WP_342793501.1">
    <property type="nucleotide sequence ID" value="NZ_VIWU01000001.1"/>
</dbReference>
<gene>
    <name evidence="14" type="ORF">FHX44_118190</name>
</gene>
<feature type="transmembrane region" description="Helical" evidence="11">
    <location>
        <begin position="156"/>
        <end position="181"/>
    </location>
</feature>
<dbReference type="SUPFAM" id="SSF47384">
    <property type="entry name" value="Homodimeric domain of signal transducing histidine kinase"/>
    <property type="match status" value="1"/>
</dbReference>
<dbReference type="GO" id="GO:0000155">
    <property type="term" value="F:phosphorelay sensor kinase activity"/>
    <property type="evidence" value="ECO:0007669"/>
    <property type="project" value="InterPro"/>
</dbReference>
<dbReference type="InterPro" id="IPR036097">
    <property type="entry name" value="HisK_dim/P_sf"/>
</dbReference>
<dbReference type="Gene3D" id="1.10.287.130">
    <property type="match status" value="1"/>
</dbReference>
<keyword evidence="4" id="KW-0597">Phosphoprotein</keyword>
<keyword evidence="15" id="KW-1185">Reference proteome</keyword>
<dbReference type="InterPro" id="IPR003660">
    <property type="entry name" value="HAMP_dom"/>
</dbReference>
<dbReference type="EMBL" id="VIWU01000001">
    <property type="protein sequence ID" value="TWF82245.1"/>
    <property type="molecule type" value="Genomic_DNA"/>
</dbReference>
<accession>A0A561T563</accession>
<comment type="caution">
    <text evidence="14">The sequence shown here is derived from an EMBL/GenBank/DDBJ whole genome shotgun (WGS) entry which is preliminary data.</text>
</comment>
<evidence type="ECO:0000256" key="9">
    <source>
        <dbReference type="ARBA" id="ARBA00023012"/>
    </source>
</evidence>
<evidence type="ECO:0000256" key="4">
    <source>
        <dbReference type="ARBA" id="ARBA00022553"/>
    </source>
</evidence>
<keyword evidence="6 11" id="KW-0812">Transmembrane</keyword>
<evidence type="ECO:0000256" key="2">
    <source>
        <dbReference type="ARBA" id="ARBA00004236"/>
    </source>
</evidence>
<keyword evidence="9" id="KW-0902">Two-component regulatory system</keyword>
<evidence type="ECO:0000256" key="3">
    <source>
        <dbReference type="ARBA" id="ARBA00012438"/>
    </source>
</evidence>
<evidence type="ECO:0000256" key="8">
    <source>
        <dbReference type="ARBA" id="ARBA00022989"/>
    </source>
</evidence>
<evidence type="ECO:0000313" key="14">
    <source>
        <dbReference type="EMBL" id="TWF82245.1"/>
    </source>
</evidence>
<dbReference type="InterPro" id="IPR005467">
    <property type="entry name" value="His_kinase_dom"/>
</dbReference>
<feature type="domain" description="Histidine kinase" evidence="12">
    <location>
        <begin position="243"/>
        <end position="454"/>
    </location>
</feature>
<keyword evidence="5" id="KW-0808">Transferase</keyword>
<dbReference type="InterPro" id="IPR003594">
    <property type="entry name" value="HATPase_dom"/>
</dbReference>
<dbReference type="PANTHER" id="PTHR45436:SF5">
    <property type="entry name" value="SENSOR HISTIDINE KINASE TRCS"/>
    <property type="match status" value="1"/>
</dbReference>
<feature type="domain" description="HAMP" evidence="13">
    <location>
        <begin position="183"/>
        <end position="235"/>
    </location>
</feature>
<dbReference type="CDD" id="cd00082">
    <property type="entry name" value="HisKA"/>
    <property type="match status" value="1"/>
</dbReference>
<feature type="transmembrane region" description="Helical" evidence="11">
    <location>
        <begin position="122"/>
        <end position="144"/>
    </location>
</feature>
<dbReference type="Gene3D" id="3.30.565.10">
    <property type="entry name" value="Histidine kinase-like ATPase, C-terminal domain"/>
    <property type="match status" value="1"/>
</dbReference>
<dbReference type="SUPFAM" id="SSF158472">
    <property type="entry name" value="HAMP domain-like"/>
    <property type="match status" value="1"/>
</dbReference>
<organism evidence="14 15">
    <name type="scientific">Pseudonocardia hierapolitana</name>
    <dbReference type="NCBI Taxonomy" id="1128676"/>
    <lineage>
        <taxon>Bacteria</taxon>
        <taxon>Bacillati</taxon>
        <taxon>Actinomycetota</taxon>
        <taxon>Actinomycetes</taxon>
        <taxon>Pseudonocardiales</taxon>
        <taxon>Pseudonocardiaceae</taxon>
        <taxon>Pseudonocardia</taxon>
    </lineage>
</organism>
<comment type="catalytic activity">
    <reaction evidence="1">
        <text>ATP + protein L-histidine = ADP + protein N-phospho-L-histidine.</text>
        <dbReference type="EC" id="2.7.13.3"/>
    </reaction>
</comment>
<dbReference type="Proteomes" id="UP000321261">
    <property type="component" value="Unassembled WGS sequence"/>
</dbReference>
<reference evidence="14 15" key="1">
    <citation type="submission" date="2019-06" db="EMBL/GenBank/DDBJ databases">
        <title>Sequencing the genomes of 1000 actinobacteria strains.</title>
        <authorList>
            <person name="Klenk H.-P."/>
        </authorList>
    </citation>
    <scope>NUCLEOTIDE SEQUENCE [LARGE SCALE GENOMIC DNA]</scope>
    <source>
        <strain evidence="14 15">DSM 45671</strain>
    </source>
</reference>
<dbReference type="Pfam" id="PF00672">
    <property type="entry name" value="HAMP"/>
    <property type="match status" value="1"/>
</dbReference>
<dbReference type="Pfam" id="PF00512">
    <property type="entry name" value="HisKA"/>
    <property type="match status" value="1"/>
</dbReference>
<evidence type="ECO:0000259" key="13">
    <source>
        <dbReference type="PROSITE" id="PS50885"/>
    </source>
</evidence>
<evidence type="ECO:0000256" key="6">
    <source>
        <dbReference type="ARBA" id="ARBA00022692"/>
    </source>
</evidence>
<dbReference type="Pfam" id="PF02518">
    <property type="entry name" value="HATPase_c"/>
    <property type="match status" value="1"/>
</dbReference>
<dbReference type="Gene3D" id="6.10.340.10">
    <property type="match status" value="1"/>
</dbReference>
<dbReference type="InterPro" id="IPR050428">
    <property type="entry name" value="TCS_sensor_his_kinase"/>
</dbReference>
<evidence type="ECO:0000256" key="1">
    <source>
        <dbReference type="ARBA" id="ARBA00000085"/>
    </source>
</evidence>
<comment type="subcellular location">
    <subcellularLocation>
        <location evidence="2">Cell membrane</location>
    </subcellularLocation>
</comment>
<dbReference type="InterPro" id="IPR036890">
    <property type="entry name" value="HATPase_C_sf"/>
</dbReference>
<dbReference type="SMART" id="SM00388">
    <property type="entry name" value="HisKA"/>
    <property type="match status" value="1"/>
</dbReference>
<evidence type="ECO:0000256" key="7">
    <source>
        <dbReference type="ARBA" id="ARBA00022777"/>
    </source>
</evidence>
<evidence type="ECO:0000256" key="5">
    <source>
        <dbReference type="ARBA" id="ARBA00022679"/>
    </source>
</evidence>